<dbReference type="PROSITE" id="PS50191">
    <property type="entry name" value="CRAL_TRIO"/>
    <property type="match status" value="1"/>
</dbReference>
<evidence type="ECO:0000313" key="3">
    <source>
        <dbReference type="Proteomes" id="UP000235965"/>
    </source>
</evidence>
<evidence type="ECO:0000313" key="2">
    <source>
        <dbReference type="EMBL" id="PNF33062.1"/>
    </source>
</evidence>
<sequence>MPQWVCGPDKYVCTLPRDTQIVAYKELRETEHTRDEALQQMRDWIMKNPRIVNCRLDGRFLLRFLRTKKFSTVQAQEALERYLLLRQAFAPAFRNLDYTDHTMNELISNGYLFPVPKRDHLGRRLVIGIGSAFDPYKYTNADILRIHGITYETLMEDEMNQVHGYVHFADGAGVGLHYLTLFTPKEAVRIVKNGERTVPMRHKEGHGINAPPTLKFAIDFGFSLIPEKYRKRIKVHTCIEDALKYLDPKIMPKEYGGVMPMAEMIALWKQELQAARGILLSHDKMEVCLDMYSAKAREGAVSALKEGFTCKKGSEMMGISGSFRKLEVD</sequence>
<dbReference type="InterPro" id="IPR036865">
    <property type="entry name" value="CRAL-TRIO_dom_sf"/>
</dbReference>
<dbReference type="GO" id="GO:0016020">
    <property type="term" value="C:membrane"/>
    <property type="evidence" value="ECO:0007669"/>
    <property type="project" value="TreeGrafter"/>
</dbReference>
<reference evidence="2 3" key="1">
    <citation type="submission" date="2017-12" db="EMBL/GenBank/DDBJ databases">
        <title>Hemimetabolous genomes reveal molecular basis of termite eusociality.</title>
        <authorList>
            <person name="Harrison M.C."/>
            <person name="Jongepier E."/>
            <person name="Robertson H.M."/>
            <person name="Arning N."/>
            <person name="Bitard-Feildel T."/>
            <person name="Chao H."/>
            <person name="Childers C.P."/>
            <person name="Dinh H."/>
            <person name="Doddapaneni H."/>
            <person name="Dugan S."/>
            <person name="Gowin J."/>
            <person name="Greiner C."/>
            <person name="Han Y."/>
            <person name="Hu H."/>
            <person name="Hughes D.S.T."/>
            <person name="Huylmans A.-K."/>
            <person name="Kemena C."/>
            <person name="Kremer L.P.M."/>
            <person name="Lee S.L."/>
            <person name="Lopez-Ezquerra A."/>
            <person name="Mallet L."/>
            <person name="Monroy-Kuhn J.M."/>
            <person name="Moser A."/>
            <person name="Murali S.C."/>
            <person name="Muzny D.M."/>
            <person name="Otani S."/>
            <person name="Piulachs M.-D."/>
            <person name="Poelchau M."/>
            <person name="Qu J."/>
            <person name="Schaub F."/>
            <person name="Wada-Katsumata A."/>
            <person name="Worley K.C."/>
            <person name="Xie Q."/>
            <person name="Ylla G."/>
            <person name="Poulsen M."/>
            <person name="Gibbs R.A."/>
            <person name="Schal C."/>
            <person name="Richards S."/>
            <person name="Belles X."/>
            <person name="Korb J."/>
            <person name="Bornberg-Bauer E."/>
        </authorList>
    </citation>
    <scope>NUCLEOTIDE SEQUENCE [LARGE SCALE GENOMIC DNA]</scope>
    <source>
        <tissue evidence="2">Whole body</tissue>
    </source>
</reference>
<dbReference type="OrthoDB" id="1434354at2759"/>
<dbReference type="PRINTS" id="PR00180">
    <property type="entry name" value="CRETINALDHBP"/>
</dbReference>
<dbReference type="STRING" id="105785.A0A2J7QWV1"/>
<keyword evidence="3" id="KW-1185">Reference proteome</keyword>
<dbReference type="SUPFAM" id="SSF52087">
    <property type="entry name" value="CRAL/TRIO domain"/>
    <property type="match status" value="1"/>
</dbReference>
<dbReference type="Pfam" id="PF00650">
    <property type="entry name" value="CRAL_TRIO"/>
    <property type="match status" value="1"/>
</dbReference>
<comment type="caution">
    <text evidence="2">The sequence shown here is derived from an EMBL/GenBank/DDBJ whole genome shotgun (WGS) entry which is preliminary data.</text>
</comment>
<organism evidence="2 3">
    <name type="scientific">Cryptotermes secundus</name>
    <dbReference type="NCBI Taxonomy" id="105785"/>
    <lineage>
        <taxon>Eukaryota</taxon>
        <taxon>Metazoa</taxon>
        <taxon>Ecdysozoa</taxon>
        <taxon>Arthropoda</taxon>
        <taxon>Hexapoda</taxon>
        <taxon>Insecta</taxon>
        <taxon>Pterygota</taxon>
        <taxon>Neoptera</taxon>
        <taxon>Polyneoptera</taxon>
        <taxon>Dictyoptera</taxon>
        <taxon>Blattodea</taxon>
        <taxon>Blattoidea</taxon>
        <taxon>Termitoidae</taxon>
        <taxon>Kalotermitidae</taxon>
        <taxon>Cryptotermitinae</taxon>
        <taxon>Cryptotermes</taxon>
    </lineage>
</organism>
<dbReference type="CDD" id="cd00170">
    <property type="entry name" value="SEC14"/>
    <property type="match status" value="1"/>
</dbReference>
<dbReference type="Gene3D" id="3.40.525.10">
    <property type="entry name" value="CRAL-TRIO lipid binding domain"/>
    <property type="match status" value="1"/>
</dbReference>
<feature type="domain" description="CRAL-TRIO" evidence="1">
    <location>
        <begin position="99"/>
        <end position="263"/>
    </location>
</feature>
<dbReference type="InParanoid" id="A0A2J7QWV1"/>
<dbReference type="PANTHER" id="PTHR10174:SF208">
    <property type="entry name" value="CRAL-TRIO DOMAIN-CONTAINING PROTEIN DDB_G0278031"/>
    <property type="match status" value="1"/>
</dbReference>
<dbReference type="InterPro" id="IPR001251">
    <property type="entry name" value="CRAL-TRIO_dom"/>
</dbReference>
<dbReference type="SMART" id="SM01100">
    <property type="entry name" value="CRAL_TRIO_N"/>
    <property type="match status" value="1"/>
</dbReference>
<dbReference type="Proteomes" id="UP000235965">
    <property type="component" value="Unassembled WGS sequence"/>
</dbReference>
<dbReference type="PANTHER" id="PTHR10174">
    <property type="entry name" value="ALPHA-TOCOPHEROL TRANSFER PROTEIN-RELATED"/>
    <property type="match status" value="1"/>
</dbReference>
<dbReference type="Gene3D" id="1.20.5.1200">
    <property type="entry name" value="Alpha-tocopherol transfer"/>
    <property type="match status" value="1"/>
</dbReference>
<dbReference type="Gene3D" id="1.10.8.20">
    <property type="entry name" value="N-terminal domain of phosphatidylinositol transfer protein sec14p"/>
    <property type="match status" value="1"/>
</dbReference>
<name>A0A2J7QWV1_9NEOP</name>
<dbReference type="InterPro" id="IPR036273">
    <property type="entry name" value="CRAL/TRIO_N_dom_sf"/>
</dbReference>
<protein>
    <recommendedName>
        <fullName evidence="1">CRAL-TRIO domain-containing protein</fullName>
    </recommendedName>
</protein>
<dbReference type="SUPFAM" id="SSF46938">
    <property type="entry name" value="CRAL/TRIO N-terminal domain"/>
    <property type="match status" value="1"/>
</dbReference>
<accession>A0A2J7QWV1</accession>
<evidence type="ECO:0000259" key="1">
    <source>
        <dbReference type="PROSITE" id="PS50191"/>
    </source>
</evidence>
<dbReference type="AlphaFoldDB" id="A0A2J7QWV1"/>
<gene>
    <name evidence="2" type="ORF">B7P43_G16117</name>
</gene>
<dbReference type="EMBL" id="NEVH01009418">
    <property type="protein sequence ID" value="PNF33062.1"/>
    <property type="molecule type" value="Genomic_DNA"/>
</dbReference>
<dbReference type="InterPro" id="IPR011074">
    <property type="entry name" value="CRAL/TRIO_N_dom"/>
</dbReference>
<dbReference type="GO" id="GO:1902936">
    <property type="term" value="F:phosphatidylinositol bisphosphate binding"/>
    <property type="evidence" value="ECO:0007669"/>
    <property type="project" value="TreeGrafter"/>
</dbReference>
<proteinExistence type="predicted"/>